<accession>A0AAV0NJN9</accession>
<dbReference type="InterPro" id="IPR032675">
    <property type="entry name" value="LRR_dom_sf"/>
</dbReference>
<dbReference type="EMBL" id="CAMGYJ010000008">
    <property type="protein sequence ID" value="CAI0458682.1"/>
    <property type="molecule type" value="Genomic_DNA"/>
</dbReference>
<dbReference type="SUPFAM" id="SSF52047">
    <property type="entry name" value="RNI-like"/>
    <property type="match status" value="1"/>
</dbReference>
<dbReference type="InterPro" id="IPR001810">
    <property type="entry name" value="F-box_dom"/>
</dbReference>
<dbReference type="PANTHER" id="PTHR31639:SF312">
    <property type="entry name" value="CYCLIN-LIKE F-BOX"/>
    <property type="match status" value="1"/>
</dbReference>
<dbReference type="Pfam" id="PF00646">
    <property type="entry name" value="F-box"/>
    <property type="match status" value="2"/>
</dbReference>
<dbReference type="InterPro" id="IPR036047">
    <property type="entry name" value="F-box-like_dom_sf"/>
</dbReference>
<dbReference type="Pfam" id="PF24758">
    <property type="entry name" value="LRR_At5g56370"/>
    <property type="match status" value="2"/>
</dbReference>
<feature type="domain" description="F-box" evidence="1">
    <location>
        <begin position="447"/>
        <end position="481"/>
    </location>
</feature>
<dbReference type="CDD" id="cd22160">
    <property type="entry name" value="F-box_AtFBL13-like"/>
    <property type="match status" value="2"/>
</dbReference>
<dbReference type="SMART" id="SM00256">
    <property type="entry name" value="FBOX"/>
    <property type="match status" value="2"/>
</dbReference>
<name>A0AAV0NJN9_9ROSI</name>
<comment type="caution">
    <text evidence="2">The sequence shown here is derived from an EMBL/GenBank/DDBJ whole genome shotgun (WGS) entry which is preliminary data.</text>
</comment>
<dbReference type="InterPro" id="IPR053781">
    <property type="entry name" value="F-box_AtFBL13-like"/>
</dbReference>
<dbReference type="AlphaFoldDB" id="A0AAV0NJN9"/>
<dbReference type="InterPro" id="IPR006566">
    <property type="entry name" value="FBD"/>
</dbReference>
<protein>
    <recommendedName>
        <fullName evidence="1">F-box domain-containing protein</fullName>
    </recommendedName>
</protein>
<gene>
    <name evidence="2" type="ORF">LITE_LOCUS33653</name>
</gene>
<proteinExistence type="predicted"/>
<dbReference type="Pfam" id="PF08387">
    <property type="entry name" value="FBD"/>
    <property type="match status" value="1"/>
</dbReference>
<sequence length="873" mass="98938">MNALCELGTDRITDLPEDVIQQILVLLPIKHAGKTATLSTKWRRYWRSIPQLVFYGGANGRLKSNKMMAKLISNIHKILLAHDGPITKFQLWVHGLKPCNGVDQMILHLSNRGLQEFALGFSPNHVYKLHSSLFSYLHLNSLVLWFCEFIRQPSWFVGFSKLTALRLIEVTLPSDFLSNFLPKCPSLKLLELLFCPCPSNLEIVAPRLTHFFFFGDSRKLYFKCTPLLSEVQLLNGRQEVEKPADMVALFASLPLLQLCVVDIQLLEYLVAGDANLPIRLPTPLHQLKALYIIIPDLGSLKNARAFLCLIMSSPNLYEVIIELDPKQLNQPVSNNVVASIGSLLEAENRHGFGCCLQHLTMFKIVGSLGMQVELDLLRFILATAPILRMIYIAPAANLDSRKASKFMKKAPYFSAGGGGLAAAVAVAVTCPSPKKQKGRKRMCELTADRITTLPADVIHRILVFLPIKDAAKTSILSTKWRHHWRCTPQLVFDLWFANEHGGWESNGMMNKLMSIIHKILLVRDGPIRRLELSVPGSKPHEMDQILIHLSNRGLQELCIDYYNRRRIYKVHSTLFACVHLNYMRLWFCEFIRQPPWFLGFNKLRVLELGHVILPADFFGNFLSKYCPVLKKLSAVYCEGVGNLEIVAPCLEEFDFLCYKLQKFCFKCTPRLSTVRLRWYGKLSEVVDTVDFSASLPALERLYVGFQFLQYIVAGDHNAPIRLPNPLERLKFLTIDHLDMGCLKKARPVARLIMSSPNLHALTIKLDTKQLDQPTNSNAAVPNIGTLLEAEDRNNTGCCLQHLKVLRIEKMHGIQAELNLVRFILATAPLLEKVHIATNDKLEDRNAAECMEEVMQYKRVSQVAEIIYAGKQEA</sequence>
<organism evidence="2 3">
    <name type="scientific">Linum tenue</name>
    <dbReference type="NCBI Taxonomy" id="586396"/>
    <lineage>
        <taxon>Eukaryota</taxon>
        <taxon>Viridiplantae</taxon>
        <taxon>Streptophyta</taxon>
        <taxon>Embryophyta</taxon>
        <taxon>Tracheophyta</taxon>
        <taxon>Spermatophyta</taxon>
        <taxon>Magnoliopsida</taxon>
        <taxon>eudicotyledons</taxon>
        <taxon>Gunneridae</taxon>
        <taxon>Pentapetalae</taxon>
        <taxon>rosids</taxon>
        <taxon>fabids</taxon>
        <taxon>Malpighiales</taxon>
        <taxon>Linaceae</taxon>
        <taxon>Linum</taxon>
    </lineage>
</organism>
<evidence type="ECO:0000313" key="2">
    <source>
        <dbReference type="EMBL" id="CAI0458682.1"/>
    </source>
</evidence>
<dbReference type="SUPFAM" id="SSF81383">
    <property type="entry name" value="F-box domain"/>
    <property type="match status" value="2"/>
</dbReference>
<reference evidence="2" key="1">
    <citation type="submission" date="2022-08" db="EMBL/GenBank/DDBJ databases">
        <authorList>
            <person name="Gutierrez-Valencia J."/>
        </authorList>
    </citation>
    <scope>NUCLEOTIDE SEQUENCE</scope>
</reference>
<dbReference type="PROSITE" id="PS50181">
    <property type="entry name" value="FBOX"/>
    <property type="match status" value="1"/>
</dbReference>
<dbReference type="InterPro" id="IPR055411">
    <property type="entry name" value="LRR_FXL15/At3g58940/PEG3-like"/>
</dbReference>
<dbReference type="SMART" id="SM00579">
    <property type="entry name" value="FBD"/>
    <property type="match status" value="1"/>
</dbReference>
<dbReference type="Gene3D" id="3.80.10.10">
    <property type="entry name" value="Ribonuclease Inhibitor"/>
    <property type="match status" value="1"/>
</dbReference>
<dbReference type="Proteomes" id="UP001154282">
    <property type="component" value="Unassembled WGS sequence"/>
</dbReference>
<evidence type="ECO:0000259" key="1">
    <source>
        <dbReference type="PROSITE" id="PS50181"/>
    </source>
</evidence>
<dbReference type="PANTHER" id="PTHR31639">
    <property type="entry name" value="F-BOX PROTEIN-LIKE"/>
    <property type="match status" value="1"/>
</dbReference>
<keyword evidence="3" id="KW-1185">Reference proteome</keyword>
<evidence type="ECO:0000313" key="3">
    <source>
        <dbReference type="Proteomes" id="UP001154282"/>
    </source>
</evidence>